<proteinExistence type="inferred from homology"/>
<feature type="transmembrane region" description="Helical" evidence="10">
    <location>
        <begin position="205"/>
        <end position="224"/>
    </location>
</feature>
<keyword evidence="6 12" id="KW-0560">Oxidoreductase</keyword>
<protein>
    <submittedName>
        <fullName evidence="12">Putative fatty acid-CoA desaturase</fullName>
        <ecNumber evidence="12">1.14.19.-</ecNumber>
    </submittedName>
</protein>
<dbReference type="GO" id="GO:0016717">
    <property type="term" value="F:oxidoreductase activity, acting on paired donors, with oxidation of a pair of donors resulting in the reduction of molecular oxygen to two molecules of water"/>
    <property type="evidence" value="ECO:0007669"/>
    <property type="project" value="InterPro"/>
</dbReference>
<dbReference type="eggNOG" id="COG1398">
    <property type="taxonomic scope" value="Bacteria"/>
</dbReference>
<feature type="transmembrane region" description="Helical" evidence="10">
    <location>
        <begin position="56"/>
        <end position="78"/>
    </location>
</feature>
<comment type="subcellular location">
    <subcellularLocation>
        <location evidence="1">Membrane</location>
        <topology evidence="1">Multi-pass membrane protein</topology>
    </subcellularLocation>
</comment>
<sequence length="321" mass="35951">MSAATRTAPVRVTISDPTLIRRQRMLSLLFNGIPLCGALACIPVAIYWGFDGFDLGLFVFMYVTSFFGIEGAYHRYLAHRAFKTGQRTRFVLAVLGAFAAQGPAAFWVANHRRHHQYTDTELDTHSPWFDENGAVSGIRGLWHAHVGWSFGNRYVNVSAFAADLLRDPLIAFVTRYYLVWVLLGLAIPTLASFVWSGMWEGALKGFLLAGLARIWFVQNGVYIVNSFCHRFGSRPFRTQEKSTNLAWLALPTLGAAWHNNHHAFPASATTQVEWWQLDLTGSIIRALGVIGLAWEIRTTGQAFIDSKRQSTDNTSVVSEEH</sequence>
<feature type="transmembrane region" description="Helical" evidence="10">
    <location>
        <begin position="28"/>
        <end position="50"/>
    </location>
</feature>
<keyword evidence="3 10" id="KW-0812">Transmembrane</keyword>
<name>Q1I2K1_PSEE4</name>
<evidence type="ECO:0000313" key="13">
    <source>
        <dbReference type="Proteomes" id="UP000000658"/>
    </source>
</evidence>
<dbReference type="AlphaFoldDB" id="Q1I2K1"/>
<evidence type="ECO:0000256" key="6">
    <source>
        <dbReference type="ARBA" id="ARBA00023002"/>
    </source>
</evidence>
<dbReference type="PANTHER" id="PTHR11351">
    <property type="entry name" value="ACYL-COA DESATURASE"/>
    <property type="match status" value="1"/>
</dbReference>
<keyword evidence="7" id="KW-0408">Iron</keyword>
<dbReference type="EC" id="1.14.19.-" evidence="12"/>
<dbReference type="EMBL" id="CT573326">
    <property type="protein sequence ID" value="CAK18135.1"/>
    <property type="molecule type" value="Genomic_DNA"/>
</dbReference>
<dbReference type="InterPro" id="IPR005804">
    <property type="entry name" value="FA_desaturase_dom"/>
</dbReference>
<evidence type="ECO:0000259" key="11">
    <source>
        <dbReference type="Pfam" id="PF00487"/>
    </source>
</evidence>
<feature type="domain" description="Fatty acid desaturase" evidence="11">
    <location>
        <begin position="58"/>
        <end position="286"/>
    </location>
</feature>
<organism evidence="12 13">
    <name type="scientific">Pseudomonas entomophila (strain L48)</name>
    <dbReference type="NCBI Taxonomy" id="384676"/>
    <lineage>
        <taxon>Bacteria</taxon>
        <taxon>Pseudomonadati</taxon>
        <taxon>Pseudomonadota</taxon>
        <taxon>Gammaproteobacteria</taxon>
        <taxon>Pseudomonadales</taxon>
        <taxon>Pseudomonadaceae</taxon>
        <taxon>Pseudomonas</taxon>
    </lineage>
</organism>
<evidence type="ECO:0000256" key="1">
    <source>
        <dbReference type="ARBA" id="ARBA00004141"/>
    </source>
</evidence>
<keyword evidence="4" id="KW-0276">Fatty acid metabolism</keyword>
<dbReference type="PRINTS" id="PR00075">
    <property type="entry name" value="FACDDSATRASE"/>
</dbReference>
<keyword evidence="5 10" id="KW-1133">Transmembrane helix</keyword>
<evidence type="ECO:0000256" key="7">
    <source>
        <dbReference type="ARBA" id="ARBA00023004"/>
    </source>
</evidence>
<evidence type="ECO:0000256" key="8">
    <source>
        <dbReference type="ARBA" id="ARBA00023098"/>
    </source>
</evidence>
<keyword evidence="8" id="KW-0443">Lipid metabolism</keyword>
<dbReference type="KEGG" id="pen:PSEEN5527"/>
<accession>Q1I2K1</accession>
<feature type="transmembrane region" description="Helical" evidence="10">
    <location>
        <begin position="90"/>
        <end position="109"/>
    </location>
</feature>
<dbReference type="CDD" id="cd03505">
    <property type="entry name" value="Delta9-FADS-like"/>
    <property type="match status" value="1"/>
</dbReference>
<dbReference type="InterPro" id="IPR015876">
    <property type="entry name" value="Acyl-CoA_DS"/>
</dbReference>
<gene>
    <name evidence="12" type="ordered locus">PSEEN5527</name>
</gene>
<evidence type="ECO:0000256" key="5">
    <source>
        <dbReference type="ARBA" id="ARBA00022989"/>
    </source>
</evidence>
<dbReference type="HOGENOM" id="CLU_027359_1_1_6"/>
<evidence type="ECO:0000256" key="3">
    <source>
        <dbReference type="ARBA" id="ARBA00022692"/>
    </source>
</evidence>
<evidence type="ECO:0000256" key="2">
    <source>
        <dbReference type="ARBA" id="ARBA00008749"/>
    </source>
</evidence>
<dbReference type="PANTHER" id="PTHR11351:SF3">
    <property type="entry name" value="BLL4393 PROTEIN"/>
    <property type="match status" value="1"/>
</dbReference>
<dbReference type="GO" id="GO:0016020">
    <property type="term" value="C:membrane"/>
    <property type="evidence" value="ECO:0007669"/>
    <property type="project" value="UniProtKB-SubCell"/>
</dbReference>
<evidence type="ECO:0000256" key="4">
    <source>
        <dbReference type="ARBA" id="ARBA00022832"/>
    </source>
</evidence>
<keyword evidence="9 10" id="KW-0472">Membrane</keyword>
<dbReference type="Proteomes" id="UP000000658">
    <property type="component" value="Chromosome"/>
</dbReference>
<evidence type="ECO:0000313" key="12">
    <source>
        <dbReference type="EMBL" id="CAK18135.1"/>
    </source>
</evidence>
<dbReference type="Pfam" id="PF00487">
    <property type="entry name" value="FA_desaturase"/>
    <property type="match status" value="1"/>
</dbReference>
<evidence type="ECO:0000256" key="10">
    <source>
        <dbReference type="SAM" id="Phobius"/>
    </source>
</evidence>
<feature type="transmembrane region" description="Helical" evidence="10">
    <location>
        <begin position="177"/>
        <end position="198"/>
    </location>
</feature>
<dbReference type="GO" id="GO:0006631">
    <property type="term" value="P:fatty acid metabolic process"/>
    <property type="evidence" value="ECO:0007669"/>
    <property type="project" value="UniProtKB-KW"/>
</dbReference>
<comment type="similarity">
    <text evidence="2">Belongs to the fatty acid desaturase type 2 family.</text>
</comment>
<evidence type="ECO:0000256" key="9">
    <source>
        <dbReference type="ARBA" id="ARBA00023136"/>
    </source>
</evidence>
<dbReference type="STRING" id="384676.PSEEN5527"/>
<reference evidence="12 13" key="1">
    <citation type="journal article" date="2006" name="Nat. Biotechnol.">
        <title>Complete genome sequence of the entomopathogenic and metabolically versatile soil bacterium Pseudomonas entomophila.</title>
        <authorList>
            <person name="Vodovar N."/>
            <person name="Vallenet D."/>
            <person name="Cruveiller S."/>
            <person name="Rouy Z."/>
            <person name="Barbe V."/>
            <person name="Acosta C."/>
            <person name="Cattolico L."/>
            <person name="Jubin C."/>
            <person name="Lajus A."/>
            <person name="Segurens B."/>
            <person name="Vacherie B."/>
            <person name="Wincker P."/>
            <person name="Weissenbach J."/>
            <person name="Lemaitre B."/>
            <person name="Medigue C."/>
            <person name="Boccard F."/>
        </authorList>
    </citation>
    <scope>NUCLEOTIDE SEQUENCE [LARGE SCALE GENOMIC DNA]</scope>
    <source>
        <strain evidence="12 13">L48</strain>
    </source>
</reference>